<gene>
    <name evidence="6" type="ORF">EMPS_05998</name>
</gene>
<proteinExistence type="inferred from homology"/>
<dbReference type="SUPFAM" id="SSF55729">
    <property type="entry name" value="Acyl-CoA N-acyltransferases (Nat)"/>
    <property type="match status" value="1"/>
</dbReference>
<dbReference type="GO" id="GO:0005634">
    <property type="term" value="C:nucleus"/>
    <property type="evidence" value="ECO:0007669"/>
    <property type="project" value="TreeGrafter"/>
</dbReference>
<comment type="caution">
    <text evidence="6">The sequence shown here is derived from an EMBL/GenBank/DDBJ whole genome shotgun (WGS) entry which is preliminary data.</text>
</comment>
<dbReference type="GO" id="GO:0045732">
    <property type="term" value="P:positive regulation of protein catabolic process"/>
    <property type="evidence" value="ECO:0007669"/>
    <property type="project" value="TreeGrafter"/>
</dbReference>
<dbReference type="PANTHER" id="PTHR10279:SF10">
    <property type="entry name" value="ORNITHINE DECARBOXYLASE ANTIZYME"/>
    <property type="match status" value="1"/>
</dbReference>
<dbReference type="GO" id="GO:0008073">
    <property type="term" value="F:ornithine decarboxylase inhibitor activity"/>
    <property type="evidence" value="ECO:0007669"/>
    <property type="project" value="InterPro"/>
</dbReference>
<sequence length="200" mass="22232">MRLRRGLSAMCIQLWRAEDSGGPDIPINDCAMKLTGLSGSRACEQTRQVGISEEETTLFVKDMKQFRPSTIEDAGHPAVLKKDNCLEMNEDQLKDVKIDARLTITSTDSKMNTWFGFVSEGALFLRGNGWDDMDIRESVVAALDLAEEQLGCQTVLLCLEKNDPSIAKLVRTLMYAGFEMVHPAVLPNANPKYLVMGMDL</sequence>
<evidence type="ECO:0000313" key="6">
    <source>
        <dbReference type="EMBL" id="GJJ73640.1"/>
    </source>
</evidence>
<evidence type="ECO:0000256" key="3">
    <source>
        <dbReference type="ARBA" id="ARBA00011486"/>
    </source>
</evidence>
<dbReference type="InterPro" id="IPR016181">
    <property type="entry name" value="Acyl_CoA_acyltransferase"/>
</dbReference>
<dbReference type="EMBL" id="BQFW01000008">
    <property type="protein sequence ID" value="GJJ73640.1"/>
    <property type="molecule type" value="Genomic_DNA"/>
</dbReference>
<dbReference type="Gene3D" id="3.40.630.60">
    <property type="match status" value="1"/>
</dbReference>
<dbReference type="Proteomes" id="UP000827284">
    <property type="component" value="Unassembled WGS sequence"/>
</dbReference>
<keyword evidence="7" id="KW-1185">Reference proteome</keyword>
<reference evidence="6" key="2">
    <citation type="journal article" date="2022" name="Microbiol. Resour. Announc.">
        <title>Whole-Genome Sequence of Entomortierella parvispora E1425, a Mucoromycotan Fungus Associated with Burkholderiaceae-Related Endosymbiotic Bacteria.</title>
        <authorList>
            <person name="Herlambang A."/>
            <person name="Guo Y."/>
            <person name="Takashima Y."/>
            <person name="Narisawa K."/>
            <person name="Ohta H."/>
            <person name="Nishizawa T."/>
        </authorList>
    </citation>
    <scope>NUCLEOTIDE SEQUENCE</scope>
    <source>
        <strain evidence="6">E1425</strain>
    </source>
</reference>
<dbReference type="OrthoDB" id="5959761at2759"/>
<organism evidence="6 7">
    <name type="scientific">Entomortierella parvispora</name>
    <dbReference type="NCBI Taxonomy" id="205924"/>
    <lineage>
        <taxon>Eukaryota</taxon>
        <taxon>Fungi</taxon>
        <taxon>Fungi incertae sedis</taxon>
        <taxon>Mucoromycota</taxon>
        <taxon>Mortierellomycotina</taxon>
        <taxon>Mortierellomycetes</taxon>
        <taxon>Mortierellales</taxon>
        <taxon>Mortierellaceae</taxon>
        <taxon>Entomortierella</taxon>
    </lineage>
</organism>
<dbReference type="GO" id="GO:0005737">
    <property type="term" value="C:cytoplasm"/>
    <property type="evidence" value="ECO:0007669"/>
    <property type="project" value="TreeGrafter"/>
</dbReference>
<evidence type="ECO:0000256" key="2">
    <source>
        <dbReference type="ARBA" id="ARBA00008796"/>
    </source>
</evidence>
<accession>A0A9P3HBS9</accession>
<dbReference type="AlphaFoldDB" id="A0A9P3HBS9"/>
<dbReference type="InterPro" id="IPR038581">
    <property type="entry name" value="ODC_AZ_sf"/>
</dbReference>
<evidence type="ECO:0000256" key="5">
    <source>
        <dbReference type="ARBA" id="ARBA00022758"/>
    </source>
</evidence>
<protein>
    <recommendedName>
        <fullName evidence="4">Ornithine decarboxylase antizyme</fullName>
    </recommendedName>
</protein>
<reference evidence="6" key="1">
    <citation type="submission" date="2021-11" db="EMBL/GenBank/DDBJ databases">
        <authorList>
            <person name="Herlambang A."/>
            <person name="Guo Y."/>
            <person name="Takashima Y."/>
            <person name="Nishizawa T."/>
        </authorList>
    </citation>
    <scope>NUCLEOTIDE SEQUENCE</scope>
    <source>
        <strain evidence="6">E1425</strain>
    </source>
</reference>
<dbReference type="Pfam" id="PF02100">
    <property type="entry name" value="ODC_AZ"/>
    <property type="match status" value="1"/>
</dbReference>
<comment type="similarity">
    <text evidence="2">Belongs to the ODC antizyme family.</text>
</comment>
<dbReference type="InterPro" id="IPR002993">
    <property type="entry name" value="ODC_AZ"/>
</dbReference>
<evidence type="ECO:0000256" key="1">
    <source>
        <dbReference type="ARBA" id="ARBA00002307"/>
    </source>
</evidence>
<comment type="subunit">
    <text evidence="3">Interacts with ODC and thereby sterically blocks ODC homodimerization.</text>
</comment>
<dbReference type="GO" id="GO:0075523">
    <property type="term" value="P:viral translational frameshifting"/>
    <property type="evidence" value="ECO:0007669"/>
    <property type="project" value="UniProtKB-KW"/>
</dbReference>
<comment type="function">
    <text evidence="1">Ornithine decarboxylase (ODC) antizyme protein that negatively regulates ODC activity and intracellular polyamine biosynthesis in response to increased intracellular polyamine levels. Binds to ODC monomers, inhibiting the assembly of the functional ODC homodimer, and targets the monomers for ubiquitin-independent proteolytic destruction by the 26S proteasome.</text>
</comment>
<evidence type="ECO:0000313" key="7">
    <source>
        <dbReference type="Proteomes" id="UP000827284"/>
    </source>
</evidence>
<keyword evidence="5" id="KW-0688">Ribosomal frameshifting</keyword>
<name>A0A9P3HBS9_9FUNG</name>
<evidence type="ECO:0000256" key="4">
    <source>
        <dbReference type="ARBA" id="ARBA00017712"/>
    </source>
</evidence>
<dbReference type="PANTHER" id="PTHR10279">
    <property type="entry name" value="ORNITHINE DECARBOXYLASE ANTIZYME"/>
    <property type="match status" value="1"/>
</dbReference>